<dbReference type="InterPro" id="IPR020845">
    <property type="entry name" value="AMP-binding_CS"/>
</dbReference>
<dbReference type="NCBIfam" id="TIGR01733">
    <property type="entry name" value="AA-adenyl-dom"/>
    <property type="match status" value="1"/>
</dbReference>
<keyword evidence="3" id="KW-0436">Ligase</keyword>
<keyword evidence="1" id="KW-0596">Phosphopantetheine</keyword>
<evidence type="ECO:0000259" key="5">
    <source>
        <dbReference type="PROSITE" id="PS50075"/>
    </source>
</evidence>
<dbReference type="Gene3D" id="1.10.1200.10">
    <property type="entry name" value="ACP-like"/>
    <property type="match status" value="1"/>
</dbReference>
<dbReference type="CDD" id="cd05930">
    <property type="entry name" value="A_NRPS"/>
    <property type="match status" value="1"/>
</dbReference>
<dbReference type="PROSITE" id="PS00455">
    <property type="entry name" value="AMP_BINDING"/>
    <property type="match status" value="1"/>
</dbReference>
<dbReference type="InterPro" id="IPR045851">
    <property type="entry name" value="AMP-bd_C_sf"/>
</dbReference>
<dbReference type="NCBIfam" id="TIGR01746">
    <property type="entry name" value="Thioester-redct"/>
    <property type="match status" value="1"/>
</dbReference>
<organism evidence="6">
    <name type="scientific">uncultured organism</name>
    <dbReference type="NCBI Taxonomy" id="155900"/>
    <lineage>
        <taxon>unclassified sequences</taxon>
        <taxon>environmental samples</taxon>
    </lineage>
</organism>
<dbReference type="InterPro" id="IPR025110">
    <property type="entry name" value="AMP-bd_C"/>
</dbReference>
<dbReference type="InterPro" id="IPR013120">
    <property type="entry name" value="FAR_NAD-bd"/>
</dbReference>
<feature type="transmembrane region" description="Helical" evidence="4">
    <location>
        <begin position="678"/>
        <end position="699"/>
    </location>
</feature>
<dbReference type="Gene3D" id="3.30.559.10">
    <property type="entry name" value="Chloramphenicol acetyltransferase-like domain"/>
    <property type="match status" value="1"/>
</dbReference>
<dbReference type="InterPro" id="IPR010080">
    <property type="entry name" value="Thioester_reductase-like_dom"/>
</dbReference>
<dbReference type="Pfam" id="PF13193">
    <property type="entry name" value="AMP-binding_C"/>
    <property type="match status" value="1"/>
</dbReference>
<feature type="domain" description="Carrier" evidence="5">
    <location>
        <begin position="957"/>
        <end position="1032"/>
    </location>
</feature>
<dbReference type="SUPFAM" id="SSF47336">
    <property type="entry name" value="ACP-like"/>
    <property type="match status" value="1"/>
</dbReference>
<dbReference type="GO" id="GO:0016874">
    <property type="term" value="F:ligase activity"/>
    <property type="evidence" value="ECO:0007669"/>
    <property type="project" value="UniProtKB-KW"/>
</dbReference>
<dbReference type="Gene3D" id="3.30.559.30">
    <property type="entry name" value="Nonribosomal peptide synthetase, condensation domain"/>
    <property type="match status" value="1"/>
</dbReference>
<proteinExistence type="predicted"/>
<dbReference type="InterPro" id="IPR036736">
    <property type="entry name" value="ACP-like_sf"/>
</dbReference>
<dbReference type="EMBL" id="HQ609499">
    <property type="protein sequence ID" value="ADQ55475.1"/>
    <property type="molecule type" value="Genomic_DNA"/>
</dbReference>
<evidence type="ECO:0000256" key="2">
    <source>
        <dbReference type="ARBA" id="ARBA00022553"/>
    </source>
</evidence>
<evidence type="ECO:0000313" key="6">
    <source>
        <dbReference type="EMBL" id="ADQ55475.1"/>
    </source>
</evidence>
<dbReference type="Gene3D" id="3.30.300.30">
    <property type="match status" value="1"/>
</dbReference>
<accession>G8DB19</accession>
<keyword evidence="4" id="KW-1133">Transmembrane helix</keyword>
<dbReference type="PROSITE" id="PS50075">
    <property type="entry name" value="CARRIER"/>
    <property type="match status" value="1"/>
</dbReference>
<dbReference type="InterPro" id="IPR023213">
    <property type="entry name" value="CAT-like_dom_sf"/>
</dbReference>
<keyword evidence="4" id="KW-0472">Membrane</keyword>
<dbReference type="Gene3D" id="3.40.50.12780">
    <property type="entry name" value="N-terminal domain of ligase-like"/>
    <property type="match status" value="1"/>
</dbReference>
<dbReference type="PANTHER" id="PTHR44845:SF6">
    <property type="entry name" value="BETA-ALANINE-ACTIVATING ENZYME"/>
    <property type="match status" value="1"/>
</dbReference>
<dbReference type="Gene3D" id="3.40.50.720">
    <property type="entry name" value="NAD(P)-binding Rossmann-like Domain"/>
    <property type="match status" value="1"/>
</dbReference>
<gene>
    <name evidence="6" type="ORF">ETU_000008</name>
</gene>
<dbReference type="PANTHER" id="PTHR44845">
    <property type="entry name" value="CARRIER DOMAIN-CONTAINING PROTEIN"/>
    <property type="match status" value="1"/>
</dbReference>
<sequence length="1444" mass="167313">MDSNFPSSDAYFFEANIFFDKAILQQSIAFSITNFPIFRSIFINIFGSPIRKTQLSSIISIKLDNLYQDNNKIDKVKWISNNKKNNTINISQGPLFNIFCLKHSDKKFNILFLVSRLVSNKKLIISFMKNIFFRYQNFLYHNENEKIISYERNISEKFFYLENQWIETENFKNHIKFWKKEVKDLSDLDLQTDFKRPEIKTNKQKSVFLKLEKYKILNIFNKIKKEKYNYEEFFLSIFVTILYKYSNNNNFAIGLKANKLEKYFDKNNISPIENELPFKINLNSSFSFKKILSIISKKYNLFLRYSTLPIKILLDKIGVNRDLKKTPFFQVSFQYENFSFPIWNNKKNNFLKQIPILEGINIMDFTFCAIETKSSFILRIDFNPDLFLDSSMIFLLSAIEELLMFISNNSWDISIRDLSIISNMMLKKIEKRWNAPKKILFENFEVHKNFENQCKKTPSNIAIICQGETITYRELNERANQISHYLIHKKLLFNEKVGILMDRSIEFIISILAILKINCIYVPIDEKYPIERINYIINDSQIKLLITKSYIQKNKNIIYKNLIYLDKDWPLIEIKSRENLNFSTNIQKNGMYMIYTSGSTGQPKGVILNHFGVLNNISWRQNKWNLNEKDRILLNTSFSFDPSIWSIFWPLLFGGAFIIVPLSIQNDIYELIKLIKKYNISIIGTIPHIIDLLVSNIAIRNCNSLRLILSGGEPLSQKIVQKVFNRTNAKLFSLYGPTETTIDAGIYECKPDDIVQTAPIGKAIDNTRIYILDENLRHVPDGVKGEIYISGPGVAIGYHNRKDLNAKSFLKDNIFYSELKYMYKTGDLGVFCYDDNIKFLGRIDNQVKIHGNRIECSEIESVLINIKKVKESAVIVDNPYTEKTKLIAFLAVSELDVKKEDIQKKLKNKLPKYMLPDKIILLISLPKLENGKIDKNALFRIYNTSKNNKSALLENKLPNNPIEKIVFKYFCDVLSLSNISIHDDFFKLGGTSILLARLSNLLFNHFDISLPLHQFFKIPTVLGVSNIIVTLQKEGIDKALLDKHISKLEEDAELIKDISPKNLPKGNFYNPKNILITGSTGYIGSFILQELLINTNATIYCLIRSKNPEKALIKLKNKMKEFYIWKEVYTKRIVCLVGDLGEKNIGLNKKIWENLSKKIEVIFHAGALVNFAYPYSALKAANVEGTKEIFRFSCKNLLKSVHYISTIDVLLATHIPRPFLENDAPLKVSIDIPGGYTGSKWVAEKIAHSAMIRGIPTSIYRPGLVMSHSETGATQTNDYLLVAFKGFIPKKVIPEYARIFDIVPVDFVAKSIVYASMQKNVHGKFYHIFNPKPTTLYQFCNWIKNYGYSFDIIPFEIGRKIALDSKESDPLYPLVPLIRDADPNPHRPLDPKYINEVQPEIECKNMNTILQKSGIICPNMNEKLTHLCLKYLINIGYFPHPKKI</sequence>
<dbReference type="SUPFAM" id="SSF51735">
    <property type="entry name" value="NAD(P)-binding Rossmann-fold domains"/>
    <property type="match status" value="1"/>
</dbReference>
<dbReference type="Pfam" id="PF00668">
    <property type="entry name" value="Condensation"/>
    <property type="match status" value="1"/>
</dbReference>
<name>G8DB19_9ZZZZ</name>
<keyword evidence="4" id="KW-0812">Transmembrane</keyword>
<dbReference type="FunFam" id="3.40.50.980:FF:000001">
    <property type="entry name" value="Non-ribosomal peptide synthetase"/>
    <property type="match status" value="1"/>
</dbReference>
<dbReference type="InterPro" id="IPR001242">
    <property type="entry name" value="Condensation_dom"/>
</dbReference>
<dbReference type="SMR" id="G8DB19"/>
<dbReference type="Pfam" id="PF00550">
    <property type="entry name" value="PP-binding"/>
    <property type="match status" value="1"/>
</dbReference>
<dbReference type="Pfam" id="PF07993">
    <property type="entry name" value="NAD_binding_4"/>
    <property type="match status" value="1"/>
</dbReference>
<dbReference type="SUPFAM" id="SSF56801">
    <property type="entry name" value="Acetyl-CoA synthetase-like"/>
    <property type="match status" value="1"/>
</dbReference>
<feature type="transmembrane region" description="Helical" evidence="4">
    <location>
        <begin position="644"/>
        <end position="666"/>
    </location>
</feature>
<dbReference type="Pfam" id="PF00501">
    <property type="entry name" value="AMP-binding"/>
    <property type="match status" value="1"/>
</dbReference>
<reference evidence="6" key="1">
    <citation type="journal article" date="2011" name="ACS Chem. Biol.">
        <title>Meta-omic Characterization of the Marine Invertebrate Microbial Consortium That Produces the Chemotherapeutic Natural Product ET-743.</title>
        <authorList>
            <person name="Rath C.M."/>
            <person name="Janto B."/>
            <person name="Earl J."/>
            <person name="Ahmed A."/>
            <person name="Hu F.Z."/>
            <person name="Hiller L."/>
            <person name="Dahlgren M."/>
            <person name="Kreft R."/>
            <person name="Yu F."/>
            <person name="Wolff J.J."/>
            <person name="Kweon H.K."/>
            <person name="Christiansen M.A."/>
            <person name="Hakansson K."/>
            <person name="Williams R.M."/>
            <person name="Ehrlich G.D."/>
            <person name="Sherman D.H."/>
        </authorList>
    </citation>
    <scope>NUCLEOTIDE SEQUENCE</scope>
</reference>
<dbReference type="InterPro" id="IPR010071">
    <property type="entry name" value="AA_adenyl_dom"/>
</dbReference>
<keyword evidence="2" id="KW-0597">Phosphoprotein</keyword>
<evidence type="ECO:0000256" key="4">
    <source>
        <dbReference type="SAM" id="Phobius"/>
    </source>
</evidence>
<dbReference type="InterPro" id="IPR042099">
    <property type="entry name" value="ANL_N_sf"/>
</dbReference>
<dbReference type="PIRSF" id="PIRSF001617">
    <property type="entry name" value="Alpha-AR"/>
    <property type="match status" value="1"/>
</dbReference>
<evidence type="ECO:0000256" key="1">
    <source>
        <dbReference type="ARBA" id="ARBA00022450"/>
    </source>
</evidence>
<dbReference type="CDD" id="cd05235">
    <property type="entry name" value="SDR_e1"/>
    <property type="match status" value="1"/>
</dbReference>
<dbReference type="InterPro" id="IPR036291">
    <property type="entry name" value="NAD(P)-bd_dom_sf"/>
</dbReference>
<dbReference type="InterPro" id="IPR009081">
    <property type="entry name" value="PP-bd_ACP"/>
</dbReference>
<protein>
    <submittedName>
        <fullName evidence="6">Non-ribosomal peptide synthase module</fullName>
    </submittedName>
</protein>
<dbReference type="InterPro" id="IPR000873">
    <property type="entry name" value="AMP-dep_synth/lig_dom"/>
</dbReference>
<evidence type="ECO:0000256" key="3">
    <source>
        <dbReference type="ARBA" id="ARBA00022598"/>
    </source>
</evidence>